<dbReference type="PROSITE" id="PS51471">
    <property type="entry name" value="FE2OG_OXY"/>
    <property type="match status" value="1"/>
</dbReference>
<dbReference type="GO" id="GO:0046872">
    <property type="term" value="F:metal ion binding"/>
    <property type="evidence" value="ECO:0007669"/>
    <property type="project" value="UniProtKB-KW"/>
</dbReference>
<dbReference type="InterPro" id="IPR027443">
    <property type="entry name" value="IPNS-like_sf"/>
</dbReference>
<dbReference type="STRING" id="4565.A0A3B6BYJ0"/>
<dbReference type="Proteomes" id="UP000019116">
    <property type="component" value="Chromosome 2B"/>
</dbReference>
<comment type="similarity">
    <text evidence="2 6">Belongs to the iron/ascorbate-dependent oxidoreductase family.</text>
</comment>
<evidence type="ECO:0000256" key="2">
    <source>
        <dbReference type="ARBA" id="ARBA00008056"/>
    </source>
</evidence>
<comment type="cofactor">
    <cofactor evidence="1">
        <name>Fe cation</name>
        <dbReference type="ChEBI" id="CHEBI:24875"/>
    </cofactor>
</comment>
<dbReference type="PANTHER" id="PTHR10209:SF145">
    <property type="entry name" value="DIBOA-GLUCOSIDE DIOXYGENASE BX6"/>
    <property type="match status" value="1"/>
</dbReference>
<evidence type="ECO:0000256" key="4">
    <source>
        <dbReference type="ARBA" id="ARBA00023002"/>
    </source>
</evidence>
<accession>A0A3B6BYJ0</accession>
<gene>
    <name evidence="8" type="primary">LOC123043330</name>
</gene>
<reference evidence="8" key="1">
    <citation type="submission" date="2018-08" db="EMBL/GenBank/DDBJ databases">
        <authorList>
            <person name="Rossello M."/>
        </authorList>
    </citation>
    <scope>NUCLEOTIDE SEQUENCE [LARGE SCALE GENOMIC DNA]</scope>
    <source>
        <strain evidence="8">cv. Chinese Spring</strain>
    </source>
</reference>
<dbReference type="OrthoDB" id="288590at2759"/>
<dbReference type="SUPFAM" id="SSF51197">
    <property type="entry name" value="Clavaminate synthase-like"/>
    <property type="match status" value="2"/>
</dbReference>
<dbReference type="PaxDb" id="4565-Traes_4BS_0992B075F.1"/>
<evidence type="ECO:0000256" key="1">
    <source>
        <dbReference type="ARBA" id="ARBA00001962"/>
    </source>
</evidence>
<dbReference type="AlphaFoldDB" id="A0A3B6BYJ0"/>
<dbReference type="PANTHER" id="PTHR10209">
    <property type="entry name" value="OXIDOREDUCTASE, 2OG-FE II OXYGENASE FAMILY PROTEIN"/>
    <property type="match status" value="1"/>
</dbReference>
<dbReference type="InterPro" id="IPR044861">
    <property type="entry name" value="IPNS-like_FE2OG_OXY"/>
</dbReference>
<organism evidence="8">
    <name type="scientific">Triticum aestivum</name>
    <name type="common">Wheat</name>
    <dbReference type="NCBI Taxonomy" id="4565"/>
    <lineage>
        <taxon>Eukaryota</taxon>
        <taxon>Viridiplantae</taxon>
        <taxon>Streptophyta</taxon>
        <taxon>Embryophyta</taxon>
        <taxon>Tracheophyta</taxon>
        <taxon>Spermatophyta</taxon>
        <taxon>Magnoliopsida</taxon>
        <taxon>Liliopsida</taxon>
        <taxon>Poales</taxon>
        <taxon>Poaceae</taxon>
        <taxon>BOP clade</taxon>
        <taxon>Pooideae</taxon>
        <taxon>Triticodae</taxon>
        <taxon>Triticeae</taxon>
        <taxon>Triticinae</taxon>
        <taxon>Triticum</taxon>
    </lineage>
</organism>
<dbReference type="Gene3D" id="2.60.120.330">
    <property type="entry name" value="B-lactam Antibiotic, Isopenicillin N Synthase, Chain"/>
    <property type="match status" value="1"/>
</dbReference>
<evidence type="ECO:0000256" key="6">
    <source>
        <dbReference type="RuleBase" id="RU003682"/>
    </source>
</evidence>
<dbReference type="InterPro" id="IPR026992">
    <property type="entry name" value="DIOX_N"/>
</dbReference>
<dbReference type="Pfam" id="PF03171">
    <property type="entry name" value="2OG-FeII_Oxy"/>
    <property type="match status" value="1"/>
</dbReference>
<evidence type="ECO:0000313" key="8">
    <source>
        <dbReference type="EnsemblPlants" id="TraesCS2B02G066000.2"/>
    </source>
</evidence>
<sequence>MPSTESAAGVAWDRRRELQAFDDTKAGVKGLVDAGVTALPPIFRHSPESLEGITSSNHVAGAIPTVDLAAPRREDAVALVRHAAGTVGFFQVVNHGVPAELMAGMLEGVRRFNEGPAEAKQAIYSRDQARKVRFASNFDLFSSAAANWRDTLFFHLAPDPAPSEELPEAVRDVVTEYGHAVTKVGLSVLELLSESLGLSSDHLRDMDCAENLNAVCQYYPPCPEPYLTWGTKRHTDPGFLTVLLQDGMGGLQVLVDGKTWVDVPPVPGAFIMNIGDLLQACISTLHLHPFRSPLASSLEVVLIDTYNSDEVQLVSNDQFRSVEHRVLANKSKDTARVSVASFFNTNIERSTRLYGPITDGHNPPIYRSVTAREFIATFNRIGLDGRSLDHYRLDRDTPTPAVEGCE</sequence>
<keyword evidence="5 6" id="KW-0408">Iron</keyword>
<feature type="domain" description="Fe2OG dioxygenase" evidence="7">
    <location>
        <begin position="208"/>
        <end position="345"/>
    </location>
</feature>
<name>A0A3B6BYJ0_WHEAT</name>
<dbReference type="SMR" id="A0A3B6BYJ0"/>
<evidence type="ECO:0000313" key="9">
    <source>
        <dbReference type="Proteomes" id="UP000019116"/>
    </source>
</evidence>
<reference evidence="8" key="2">
    <citation type="submission" date="2018-10" db="UniProtKB">
        <authorList>
            <consortium name="EnsemblPlants"/>
        </authorList>
    </citation>
    <scope>IDENTIFICATION</scope>
</reference>
<dbReference type="Gramene" id="TraesCS2B02G066000.2">
    <property type="protein sequence ID" value="TraesCS2B02G066000.2"/>
    <property type="gene ID" value="TraesCS2B02G066000"/>
</dbReference>
<evidence type="ECO:0000256" key="3">
    <source>
        <dbReference type="ARBA" id="ARBA00022723"/>
    </source>
</evidence>
<evidence type="ECO:0000259" key="7">
    <source>
        <dbReference type="PROSITE" id="PS51471"/>
    </source>
</evidence>
<dbReference type="InterPro" id="IPR005123">
    <property type="entry name" value="Oxoglu/Fe-dep_dioxygenase_dom"/>
</dbReference>
<keyword evidence="4 6" id="KW-0560">Oxidoreductase</keyword>
<dbReference type="Pfam" id="PF14226">
    <property type="entry name" value="DIOX_N"/>
    <property type="match status" value="1"/>
</dbReference>
<protein>
    <recommendedName>
        <fullName evidence="7">Fe2OG dioxygenase domain-containing protein</fullName>
    </recommendedName>
</protein>
<dbReference type="EnsemblPlants" id="TraesCS2B02G066000.2">
    <property type="protein sequence ID" value="TraesCS2B02G066000.2"/>
    <property type="gene ID" value="TraesCS2B02G066000"/>
</dbReference>
<dbReference type="Gramene" id="TraesPARA_EIv1.0_0607430.2">
    <property type="protein sequence ID" value="TraesPARA_EIv1.0_0607430.2.CDS"/>
    <property type="gene ID" value="TraesPARA_EIv1.0_0607430"/>
</dbReference>
<keyword evidence="3 6" id="KW-0479">Metal-binding</keyword>
<evidence type="ECO:0000256" key="5">
    <source>
        <dbReference type="ARBA" id="ARBA00023004"/>
    </source>
</evidence>
<proteinExistence type="inferred from homology"/>
<keyword evidence="9" id="KW-1185">Reference proteome</keyword>
<dbReference type="Gramene" id="TraesJUL2B03G00844180.2">
    <property type="protein sequence ID" value="TraesJUL2B03G00844180.2"/>
    <property type="gene ID" value="TraesJUL2B03G00844180"/>
</dbReference>
<dbReference type="GO" id="GO:0051213">
    <property type="term" value="F:dioxygenase activity"/>
    <property type="evidence" value="ECO:0007669"/>
    <property type="project" value="UniProtKB-ARBA"/>
</dbReference>